<reference evidence="1" key="1">
    <citation type="submission" date="2023-08" db="EMBL/GenBank/DDBJ databases">
        <title>Draft sequence of the Babesia gibsoni genome.</title>
        <authorList>
            <person name="Yamagishi J.Y."/>
            <person name="Xuan X.X."/>
        </authorList>
    </citation>
    <scope>NUCLEOTIDE SEQUENCE</scope>
    <source>
        <strain evidence="1">Azabu</strain>
    </source>
</reference>
<evidence type="ECO:0000313" key="1">
    <source>
        <dbReference type="EMBL" id="KAK1443911.1"/>
    </source>
</evidence>
<accession>A0AAD8PEK4</accession>
<evidence type="ECO:0000313" key="2">
    <source>
        <dbReference type="Proteomes" id="UP001230268"/>
    </source>
</evidence>
<comment type="caution">
    <text evidence="1">The sequence shown here is derived from an EMBL/GenBank/DDBJ whole genome shotgun (WGS) entry which is preliminary data.</text>
</comment>
<dbReference type="Proteomes" id="UP001230268">
    <property type="component" value="Unassembled WGS sequence"/>
</dbReference>
<organism evidence="1 2">
    <name type="scientific">Babesia gibsoni</name>
    <dbReference type="NCBI Taxonomy" id="33632"/>
    <lineage>
        <taxon>Eukaryota</taxon>
        <taxon>Sar</taxon>
        <taxon>Alveolata</taxon>
        <taxon>Apicomplexa</taxon>
        <taxon>Aconoidasida</taxon>
        <taxon>Piroplasmida</taxon>
        <taxon>Babesiidae</taxon>
        <taxon>Babesia</taxon>
    </lineage>
</organism>
<gene>
    <name evidence="1" type="ORF">BgAZ_207870</name>
</gene>
<proteinExistence type="predicted"/>
<protein>
    <submittedName>
        <fullName evidence="1">Uncharacterized protein</fullName>
    </submittedName>
</protein>
<dbReference type="EMBL" id="JAVEPI010000002">
    <property type="protein sequence ID" value="KAK1443911.1"/>
    <property type="molecule type" value="Genomic_DNA"/>
</dbReference>
<sequence>MSFEPSQPPMTVSVEGSSSKTSVDGFICVMLERLHKLKLHPSPVPQKVAEAFNHIPQSLSQTCSTCEATSNVSAVPDVEFNLKDKTARLLGHKGICAKCHEVYDLKTLNNHVAKAIMTRKKDDFDKVYRHFLEINQIKNQQSTTLQEVMSIANSLQLIYAEIPWEFVTG</sequence>
<keyword evidence="2" id="KW-1185">Reference proteome</keyword>
<name>A0AAD8PEK4_BABGI</name>
<dbReference type="AlphaFoldDB" id="A0AAD8PEK4"/>